<dbReference type="InterPro" id="IPR001036">
    <property type="entry name" value="Acrflvin-R"/>
</dbReference>
<dbReference type="GO" id="GO:0042910">
    <property type="term" value="F:xenobiotic transmembrane transporter activity"/>
    <property type="evidence" value="ECO:0007669"/>
    <property type="project" value="TreeGrafter"/>
</dbReference>
<protein>
    <submittedName>
        <fullName evidence="2">AcrB/AcrD/AcrF family protein</fullName>
    </submittedName>
</protein>
<organism evidence="2 3">
    <name type="scientific">Hyphomonas atlantica</name>
    <dbReference type="NCBI Taxonomy" id="1280948"/>
    <lineage>
        <taxon>Bacteria</taxon>
        <taxon>Pseudomonadati</taxon>
        <taxon>Pseudomonadota</taxon>
        <taxon>Alphaproteobacteria</taxon>
        <taxon>Hyphomonadales</taxon>
        <taxon>Hyphomonadaceae</taxon>
        <taxon>Hyphomonas</taxon>
    </lineage>
</organism>
<dbReference type="Pfam" id="PF00873">
    <property type="entry name" value="ACR_tran"/>
    <property type="match status" value="1"/>
</dbReference>
<feature type="transmembrane region" description="Helical" evidence="1">
    <location>
        <begin position="386"/>
        <end position="406"/>
    </location>
</feature>
<proteinExistence type="predicted"/>
<keyword evidence="1" id="KW-1133">Transmembrane helix</keyword>
<dbReference type="PRINTS" id="PR00702">
    <property type="entry name" value="ACRIFLAVINRP"/>
</dbReference>
<feature type="non-terminal residue" evidence="2">
    <location>
        <position position="427"/>
    </location>
</feature>
<dbReference type="PANTHER" id="PTHR32063">
    <property type="match status" value="1"/>
</dbReference>
<dbReference type="Gene3D" id="3.30.70.1430">
    <property type="entry name" value="Multidrug efflux transporter AcrB pore domain"/>
    <property type="match status" value="1"/>
</dbReference>
<reference evidence="2 3" key="1">
    <citation type="journal article" date="2018" name="Nat. Biotechnol.">
        <title>A standardized bacterial taxonomy based on genome phylogeny substantially revises the tree of life.</title>
        <authorList>
            <person name="Parks D.H."/>
            <person name="Chuvochina M."/>
            <person name="Waite D.W."/>
            <person name="Rinke C."/>
            <person name="Skarshewski A."/>
            <person name="Chaumeil P.A."/>
            <person name="Hugenholtz P."/>
        </authorList>
    </citation>
    <scope>NUCLEOTIDE SEQUENCE [LARGE SCALE GENOMIC DNA]</scope>
    <source>
        <strain evidence="2">UBA10378</strain>
    </source>
</reference>
<accession>A0A356W652</accession>
<dbReference type="Gene3D" id="3.30.2090.10">
    <property type="entry name" value="Multidrug efflux transporter AcrB TolC docking domain, DN and DC subdomains"/>
    <property type="match status" value="1"/>
</dbReference>
<feature type="transmembrane region" description="Helical" evidence="1">
    <location>
        <begin position="360"/>
        <end position="380"/>
    </location>
</feature>
<dbReference type="PANTHER" id="PTHR32063:SF33">
    <property type="entry name" value="RND SUPERFAMILY EFFLUX PUMP PERMEASE COMPONENT"/>
    <property type="match status" value="1"/>
</dbReference>
<keyword evidence="1" id="KW-0472">Membrane</keyword>
<evidence type="ECO:0000313" key="3">
    <source>
        <dbReference type="Proteomes" id="UP000263957"/>
    </source>
</evidence>
<feature type="transmembrane region" description="Helical" evidence="1">
    <location>
        <begin position="334"/>
        <end position="353"/>
    </location>
</feature>
<dbReference type="EMBL" id="DOGS01000130">
    <property type="protein sequence ID" value="HBQ48505.1"/>
    <property type="molecule type" value="Genomic_DNA"/>
</dbReference>
<dbReference type="InterPro" id="IPR027463">
    <property type="entry name" value="AcrB_DN_DC_subdom"/>
</dbReference>
<dbReference type="SUPFAM" id="SSF82866">
    <property type="entry name" value="Multidrug efflux transporter AcrB transmembrane domain"/>
    <property type="match status" value="1"/>
</dbReference>
<evidence type="ECO:0000256" key="1">
    <source>
        <dbReference type="SAM" id="Phobius"/>
    </source>
</evidence>
<feature type="transmembrane region" description="Helical" evidence="1">
    <location>
        <begin position="12"/>
        <end position="30"/>
    </location>
</feature>
<dbReference type="Proteomes" id="UP000263957">
    <property type="component" value="Unassembled WGS sequence"/>
</dbReference>
<name>A0A356W652_9PROT</name>
<sequence>MSSIVAWFARNAVAANLLMIVAFVGGVFGYTKMEQEMFPVVNISGASVSVSWNGASPQDVEEQIVTRIEEAVADINGLDRITSIANEGMGVVNIKGRDDIDMQEFLDEVKLRVDQINNLPQAAFEPQVQRWEQRNAFMGIAIHGDVDPRTLKRLADNVRDDIANIPGGELAQLQGVISEQVNIEVSEDALRRYGLSFSDVANAIRRSSLNSSGGRIESSTGDVSITARQLADTADQFGNIIIRQTTEDGTIRVDDVAQIDDGFVTDKFSAQFNGDPTAFVMIRSPDTMHIVDYTDNFKKYIEQANDPSNGILPQAVKIDILWDDSEAFKARMDLITESAMMGAVLVMLVLVLFLRPTVALWVTIGIMTAFAGGILLLPYFGVSWNILSTFAVLLVIGVIVDDAIIVGENIHREIESGRREGLDAAIV</sequence>
<dbReference type="SUPFAM" id="SSF82714">
    <property type="entry name" value="Multidrug efflux transporter AcrB TolC docking domain, DN and DC subdomains"/>
    <property type="match status" value="1"/>
</dbReference>
<dbReference type="SUPFAM" id="SSF82693">
    <property type="entry name" value="Multidrug efflux transporter AcrB pore domain, PN1, PN2, PC1 and PC2 subdomains"/>
    <property type="match status" value="2"/>
</dbReference>
<dbReference type="AlphaFoldDB" id="A0A356W652"/>
<dbReference type="GO" id="GO:0005886">
    <property type="term" value="C:plasma membrane"/>
    <property type="evidence" value="ECO:0007669"/>
    <property type="project" value="TreeGrafter"/>
</dbReference>
<comment type="caution">
    <text evidence="2">The sequence shown here is derived from an EMBL/GenBank/DDBJ whole genome shotgun (WGS) entry which is preliminary data.</text>
</comment>
<dbReference type="Gene3D" id="1.20.1640.10">
    <property type="entry name" value="Multidrug efflux transporter AcrB transmembrane domain"/>
    <property type="match status" value="1"/>
</dbReference>
<evidence type="ECO:0000313" key="2">
    <source>
        <dbReference type="EMBL" id="HBQ48505.1"/>
    </source>
</evidence>
<dbReference type="Gene3D" id="3.30.70.1320">
    <property type="entry name" value="Multidrug efflux transporter AcrB pore domain like"/>
    <property type="match status" value="1"/>
</dbReference>
<gene>
    <name evidence="2" type="ORF">DD728_06425</name>
</gene>
<keyword evidence="1" id="KW-0812">Transmembrane</keyword>